<evidence type="ECO:0000256" key="3">
    <source>
        <dbReference type="ARBA" id="ARBA00001936"/>
    </source>
</evidence>
<accession>A0ABR1BQ45</accession>
<name>A0ABR1BQ45_NECAM</name>
<evidence type="ECO:0000256" key="9">
    <source>
        <dbReference type="ARBA" id="ARBA00049406"/>
    </source>
</evidence>
<evidence type="ECO:0000259" key="10">
    <source>
        <dbReference type="Pfam" id="PF00291"/>
    </source>
</evidence>
<organism evidence="11 12">
    <name type="scientific">Necator americanus</name>
    <name type="common">Human hookworm</name>
    <dbReference type="NCBI Taxonomy" id="51031"/>
    <lineage>
        <taxon>Eukaryota</taxon>
        <taxon>Metazoa</taxon>
        <taxon>Ecdysozoa</taxon>
        <taxon>Nematoda</taxon>
        <taxon>Chromadorea</taxon>
        <taxon>Rhabditida</taxon>
        <taxon>Rhabditina</taxon>
        <taxon>Rhabditomorpha</taxon>
        <taxon>Strongyloidea</taxon>
        <taxon>Ancylostomatidae</taxon>
        <taxon>Bunostominae</taxon>
        <taxon>Necator</taxon>
    </lineage>
</organism>
<dbReference type="Gene3D" id="3.40.50.1100">
    <property type="match status" value="2"/>
</dbReference>
<evidence type="ECO:0000256" key="2">
    <source>
        <dbReference type="ARBA" id="ARBA00001933"/>
    </source>
</evidence>
<dbReference type="PANTHER" id="PTHR43050:SF1">
    <property type="entry name" value="SERINE RACEMASE"/>
    <property type="match status" value="1"/>
</dbReference>
<protein>
    <recommendedName>
        <fullName evidence="6">L-serine ammonia-lyase</fullName>
        <ecNumber evidence="6">4.3.1.17</ecNumber>
    </recommendedName>
</protein>
<dbReference type="Proteomes" id="UP001303046">
    <property type="component" value="Unassembled WGS sequence"/>
</dbReference>
<dbReference type="InterPro" id="IPR036052">
    <property type="entry name" value="TrpB-like_PALP_sf"/>
</dbReference>
<comment type="catalytic activity">
    <reaction evidence="9">
        <text>L-serine = pyruvate + NH4(+)</text>
        <dbReference type="Rhea" id="RHEA:19169"/>
        <dbReference type="ChEBI" id="CHEBI:15361"/>
        <dbReference type="ChEBI" id="CHEBI:28938"/>
        <dbReference type="ChEBI" id="CHEBI:33384"/>
        <dbReference type="EC" id="4.3.1.17"/>
    </reaction>
</comment>
<evidence type="ECO:0000256" key="8">
    <source>
        <dbReference type="ARBA" id="ARBA00022898"/>
    </source>
</evidence>
<evidence type="ECO:0000256" key="1">
    <source>
        <dbReference type="ARBA" id="ARBA00001913"/>
    </source>
</evidence>
<comment type="similarity">
    <text evidence="5">Belongs to the serine/threonine dehydratase family.</text>
</comment>
<evidence type="ECO:0000256" key="4">
    <source>
        <dbReference type="ARBA" id="ARBA00001946"/>
    </source>
</evidence>
<keyword evidence="12" id="KW-1185">Reference proteome</keyword>
<evidence type="ECO:0000313" key="12">
    <source>
        <dbReference type="Proteomes" id="UP001303046"/>
    </source>
</evidence>
<keyword evidence="8" id="KW-0663">Pyridoxal phosphate</keyword>
<dbReference type="SUPFAM" id="SSF53686">
    <property type="entry name" value="Tryptophan synthase beta subunit-like PLP-dependent enzymes"/>
    <property type="match status" value="1"/>
</dbReference>
<proteinExistence type="inferred from homology"/>
<dbReference type="EC" id="4.3.1.17" evidence="6"/>
<dbReference type="Pfam" id="PF00291">
    <property type="entry name" value="PALP"/>
    <property type="match status" value="1"/>
</dbReference>
<keyword evidence="7" id="KW-0460">Magnesium</keyword>
<gene>
    <name evidence="11" type="primary">Necator_chrI.g1703</name>
    <name evidence="11" type="ORF">RB195_005577</name>
</gene>
<dbReference type="EMBL" id="JAVFWL010000001">
    <property type="protein sequence ID" value="KAK6728005.1"/>
    <property type="molecule type" value="Genomic_DNA"/>
</dbReference>
<comment type="caution">
    <text evidence="11">The sequence shown here is derived from an EMBL/GenBank/DDBJ whole genome shotgun (WGS) entry which is preliminary data.</text>
</comment>
<comment type="cofactor">
    <cofactor evidence="1">
        <name>Ca(2+)</name>
        <dbReference type="ChEBI" id="CHEBI:29108"/>
    </cofactor>
</comment>
<dbReference type="PROSITE" id="PS00165">
    <property type="entry name" value="DEHYDRATASE_SER_THR"/>
    <property type="match status" value="1"/>
</dbReference>
<comment type="cofactor">
    <cofactor evidence="4">
        <name>Mg(2+)</name>
        <dbReference type="ChEBI" id="CHEBI:18420"/>
    </cofactor>
</comment>
<dbReference type="PANTHER" id="PTHR43050">
    <property type="entry name" value="SERINE / THREONINE RACEMASE FAMILY MEMBER"/>
    <property type="match status" value="1"/>
</dbReference>
<dbReference type="InterPro" id="IPR001926">
    <property type="entry name" value="TrpB-like_PALP"/>
</dbReference>
<sequence>MSSAVAEIFGCAVMLQAHYLCKIVSTGLNNKTNTFSGFSTARENSPLSPMNNSMQWFYSEMLVCAEEVHKALQRFSGRIHKTPVITCESIDKIAGCKVFMKCEHLQKTGSFKARGALNAVQKLKDEENALGVVTHSSGNHGQGLAWAAAQAELPCRVAVPKNAPPSKMDAMKGYGALLELCEPTIKSREDTCNRLAKELGYCTIEPFDNQDVICGQGTLGAEIIEQVPEADAIFVAIGGGGLASGVAAYVSEVRPDIKVFLVEPEGKRLSEYLRNGEITKDKDALDTIADGIRVLKVGENCYPILKRTSSDKVITVSDQEIREALKLLWTRTKQRVEPSAAVPLAGLLKVSPAELGLKKVVLILCGGNVDINFIP</sequence>
<evidence type="ECO:0000256" key="5">
    <source>
        <dbReference type="ARBA" id="ARBA00010869"/>
    </source>
</evidence>
<comment type="cofactor">
    <cofactor evidence="2">
        <name>pyridoxal 5'-phosphate</name>
        <dbReference type="ChEBI" id="CHEBI:597326"/>
    </cofactor>
</comment>
<dbReference type="CDD" id="cd01562">
    <property type="entry name" value="Thr-dehyd"/>
    <property type="match status" value="1"/>
</dbReference>
<reference evidence="11 12" key="1">
    <citation type="submission" date="2023-08" db="EMBL/GenBank/DDBJ databases">
        <title>A Necator americanus chromosomal reference genome.</title>
        <authorList>
            <person name="Ilik V."/>
            <person name="Petrzelkova K.J."/>
            <person name="Pardy F."/>
            <person name="Fuh T."/>
            <person name="Niatou-Singa F.S."/>
            <person name="Gouil Q."/>
            <person name="Baker L."/>
            <person name="Ritchie M.E."/>
            <person name="Jex A.R."/>
            <person name="Gazzola D."/>
            <person name="Li H."/>
            <person name="Toshio Fujiwara R."/>
            <person name="Zhan B."/>
            <person name="Aroian R.V."/>
            <person name="Pafco B."/>
            <person name="Schwarz E.M."/>
        </authorList>
    </citation>
    <scope>NUCLEOTIDE SEQUENCE [LARGE SCALE GENOMIC DNA]</scope>
    <source>
        <strain evidence="11 12">Aroian</strain>
        <tissue evidence="11">Whole animal</tissue>
    </source>
</reference>
<dbReference type="InterPro" id="IPR000634">
    <property type="entry name" value="Ser/Thr_deHydtase_PyrdxlP-BS"/>
</dbReference>
<feature type="domain" description="Tryptophan synthase beta chain-like PALP" evidence="10">
    <location>
        <begin position="78"/>
        <end position="366"/>
    </location>
</feature>
<comment type="cofactor">
    <cofactor evidence="3">
        <name>Mn(2+)</name>
        <dbReference type="ChEBI" id="CHEBI:29035"/>
    </cofactor>
</comment>
<evidence type="ECO:0000256" key="7">
    <source>
        <dbReference type="ARBA" id="ARBA00022842"/>
    </source>
</evidence>
<evidence type="ECO:0000256" key="6">
    <source>
        <dbReference type="ARBA" id="ARBA00012093"/>
    </source>
</evidence>
<evidence type="ECO:0000313" key="11">
    <source>
        <dbReference type="EMBL" id="KAK6728005.1"/>
    </source>
</evidence>